<dbReference type="InterPro" id="IPR050644">
    <property type="entry name" value="PG_Glycine_Bridge_Synth"/>
</dbReference>
<comment type="similarity">
    <text evidence="1">Belongs to the FemABX family.</text>
</comment>
<evidence type="ECO:0000256" key="1">
    <source>
        <dbReference type="ARBA" id="ARBA00009943"/>
    </source>
</evidence>
<evidence type="ECO:0000256" key="2">
    <source>
        <dbReference type="ARBA" id="ARBA00022679"/>
    </source>
</evidence>
<dbReference type="PANTHER" id="PTHR36174:SF1">
    <property type="entry name" value="LIPID II:GLYCINE GLYCYLTRANSFERASE"/>
    <property type="match status" value="1"/>
</dbReference>
<accession>A0A1F7IYT0</accession>
<evidence type="ECO:0000313" key="8">
    <source>
        <dbReference type="Proteomes" id="UP000177141"/>
    </source>
</evidence>
<sequence>MVINEITAKNVWEKFFSEVGSPSFHQSWAWGEFQKSLGYKIMRLGIYHKDDLIAIALTIKIRSKRGKFLFIPHGPLFHIHETKLSVSINENKIDTVTEGLNSLTGYLKQAAQEQGFSFIRVAPIFTNNPENNKLFAKLGYRKSPIYIHAETMWVLDITQNEDEILQGMRKTTRYLIRKSIKENIKVTKYNDESAFNEFWKLYEATFNREGFTPYPKQFILKEFQAFNTDQNSLFFLGKVPSKFAQEGLPIFQAGSLVLFTKSSGFYHQGASVHSPYPVTYDLQWHSILEAKRRGCRYYNFYGIYKPGRTPTSWKGLTLFKQGFGGFEVDYVPTHDYVVAKSGYFISSSVDKYLAWRRGI</sequence>
<dbReference type="EMBL" id="MGAL01000014">
    <property type="protein sequence ID" value="OGK48523.1"/>
    <property type="molecule type" value="Genomic_DNA"/>
</dbReference>
<name>A0A1F7IYT0_9BACT</name>
<dbReference type="SUPFAM" id="SSF55729">
    <property type="entry name" value="Acyl-CoA N-acyltransferases (Nat)"/>
    <property type="match status" value="2"/>
</dbReference>
<dbReference type="InterPro" id="IPR003447">
    <property type="entry name" value="FEMABX"/>
</dbReference>
<evidence type="ECO:0000313" key="7">
    <source>
        <dbReference type="EMBL" id="OGK48523.1"/>
    </source>
</evidence>
<keyword evidence="2" id="KW-0808">Transferase</keyword>
<dbReference type="GO" id="GO:0009252">
    <property type="term" value="P:peptidoglycan biosynthetic process"/>
    <property type="evidence" value="ECO:0007669"/>
    <property type="project" value="UniProtKB-KW"/>
</dbReference>
<dbReference type="AlphaFoldDB" id="A0A1F7IYT0"/>
<evidence type="ECO:0000256" key="3">
    <source>
        <dbReference type="ARBA" id="ARBA00022960"/>
    </source>
</evidence>
<dbReference type="GO" id="GO:0008360">
    <property type="term" value="P:regulation of cell shape"/>
    <property type="evidence" value="ECO:0007669"/>
    <property type="project" value="UniProtKB-KW"/>
</dbReference>
<dbReference type="STRING" id="1802061.A3A93_03615"/>
<dbReference type="GO" id="GO:0016755">
    <property type="term" value="F:aminoacyltransferase activity"/>
    <property type="evidence" value="ECO:0007669"/>
    <property type="project" value="InterPro"/>
</dbReference>
<organism evidence="7 8">
    <name type="scientific">Candidatus Roizmanbacteria bacterium RIFCSPLOWO2_01_FULL_38_12</name>
    <dbReference type="NCBI Taxonomy" id="1802061"/>
    <lineage>
        <taxon>Bacteria</taxon>
        <taxon>Candidatus Roizmaniibacteriota</taxon>
    </lineage>
</organism>
<dbReference type="InterPro" id="IPR016181">
    <property type="entry name" value="Acyl_CoA_acyltransferase"/>
</dbReference>
<keyword evidence="4" id="KW-0573">Peptidoglycan synthesis</keyword>
<dbReference type="Proteomes" id="UP000177141">
    <property type="component" value="Unassembled WGS sequence"/>
</dbReference>
<evidence type="ECO:0000256" key="4">
    <source>
        <dbReference type="ARBA" id="ARBA00022984"/>
    </source>
</evidence>
<keyword evidence="5" id="KW-0012">Acyltransferase</keyword>
<comment type="caution">
    <text evidence="7">The sequence shown here is derived from an EMBL/GenBank/DDBJ whole genome shotgun (WGS) entry which is preliminary data.</text>
</comment>
<dbReference type="Gene3D" id="3.40.630.30">
    <property type="match status" value="2"/>
</dbReference>
<keyword evidence="6" id="KW-0961">Cell wall biogenesis/degradation</keyword>
<protein>
    <recommendedName>
        <fullName evidence="9">BioF2-like acetyltransferase domain-containing protein</fullName>
    </recommendedName>
</protein>
<dbReference type="GO" id="GO:0071555">
    <property type="term" value="P:cell wall organization"/>
    <property type="evidence" value="ECO:0007669"/>
    <property type="project" value="UniProtKB-KW"/>
</dbReference>
<keyword evidence="3" id="KW-0133">Cell shape</keyword>
<dbReference type="PANTHER" id="PTHR36174">
    <property type="entry name" value="LIPID II:GLYCINE GLYCYLTRANSFERASE"/>
    <property type="match status" value="1"/>
</dbReference>
<reference evidence="7 8" key="1">
    <citation type="journal article" date="2016" name="Nat. Commun.">
        <title>Thousands of microbial genomes shed light on interconnected biogeochemical processes in an aquifer system.</title>
        <authorList>
            <person name="Anantharaman K."/>
            <person name="Brown C.T."/>
            <person name="Hug L.A."/>
            <person name="Sharon I."/>
            <person name="Castelle C.J."/>
            <person name="Probst A.J."/>
            <person name="Thomas B.C."/>
            <person name="Singh A."/>
            <person name="Wilkins M.J."/>
            <person name="Karaoz U."/>
            <person name="Brodie E.L."/>
            <person name="Williams K.H."/>
            <person name="Hubbard S.S."/>
            <person name="Banfield J.F."/>
        </authorList>
    </citation>
    <scope>NUCLEOTIDE SEQUENCE [LARGE SCALE GENOMIC DNA]</scope>
</reference>
<evidence type="ECO:0008006" key="9">
    <source>
        <dbReference type="Google" id="ProtNLM"/>
    </source>
</evidence>
<evidence type="ECO:0000256" key="6">
    <source>
        <dbReference type="ARBA" id="ARBA00023316"/>
    </source>
</evidence>
<gene>
    <name evidence="7" type="ORF">A3A93_03615</name>
</gene>
<dbReference type="Pfam" id="PF02388">
    <property type="entry name" value="FemAB"/>
    <property type="match status" value="2"/>
</dbReference>
<dbReference type="PROSITE" id="PS51191">
    <property type="entry name" value="FEMABX"/>
    <property type="match status" value="1"/>
</dbReference>
<evidence type="ECO:0000256" key="5">
    <source>
        <dbReference type="ARBA" id="ARBA00023315"/>
    </source>
</evidence>
<proteinExistence type="inferred from homology"/>